<dbReference type="Proteomes" id="UP000479710">
    <property type="component" value="Unassembled WGS sequence"/>
</dbReference>
<accession>A0A6G1F805</accession>
<feature type="compositionally biased region" description="Basic and acidic residues" evidence="1">
    <location>
        <begin position="56"/>
        <end position="65"/>
    </location>
</feature>
<keyword evidence="3" id="KW-1185">Reference proteome</keyword>
<feature type="region of interest" description="Disordered" evidence="1">
    <location>
        <begin position="1"/>
        <end position="65"/>
    </location>
</feature>
<name>A0A6G1F805_9ORYZ</name>
<comment type="caution">
    <text evidence="2">The sequence shown here is derived from an EMBL/GenBank/DDBJ whole genome shotgun (WGS) entry which is preliminary data.</text>
</comment>
<organism evidence="2 3">
    <name type="scientific">Oryza meyeriana var. granulata</name>
    <dbReference type="NCBI Taxonomy" id="110450"/>
    <lineage>
        <taxon>Eukaryota</taxon>
        <taxon>Viridiplantae</taxon>
        <taxon>Streptophyta</taxon>
        <taxon>Embryophyta</taxon>
        <taxon>Tracheophyta</taxon>
        <taxon>Spermatophyta</taxon>
        <taxon>Magnoliopsida</taxon>
        <taxon>Liliopsida</taxon>
        <taxon>Poales</taxon>
        <taxon>Poaceae</taxon>
        <taxon>BOP clade</taxon>
        <taxon>Oryzoideae</taxon>
        <taxon>Oryzeae</taxon>
        <taxon>Oryzinae</taxon>
        <taxon>Oryza</taxon>
        <taxon>Oryza meyeriana</taxon>
    </lineage>
</organism>
<sequence length="93" mass="10478">MLMNTQSEVVEQGPWLTGGWPVGDDGQHPAVMAGFGQRSDRRIGDTISLHPSHPPMHGDKGGDRLRNNSECWRQIRQRALGAARGHGRRWRVW</sequence>
<evidence type="ECO:0000313" key="2">
    <source>
        <dbReference type="EMBL" id="KAF0932991.1"/>
    </source>
</evidence>
<evidence type="ECO:0000313" key="3">
    <source>
        <dbReference type="Proteomes" id="UP000479710"/>
    </source>
</evidence>
<protein>
    <submittedName>
        <fullName evidence="2">Uncharacterized protein</fullName>
    </submittedName>
</protein>
<dbReference type="AlphaFoldDB" id="A0A6G1F805"/>
<evidence type="ECO:0000256" key="1">
    <source>
        <dbReference type="SAM" id="MobiDB-lite"/>
    </source>
</evidence>
<proteinExistence type="predicted"/>
<dbReference type="EMBL" id="SPHZ02000001">
    <property type="protein sequence ID" value="KAF0932991.1"/>
    <property type="molecule type" value="Genomic_DNA"/>
</dbReference>
<reference evidence="2 3" key="1">
    <citation type="submission" date="2019-11" db="EMBL/GenBank/DDBJ databases">
        <title>Whole genome sequence of Oryza granulata.</title>
        <authorList>
            <person name="Li W."/>
        </authorList>
    </citation>
    <scope>NUCLEOTIDE SEQUENCE [LARGE SCALE GENOMIC DNA]</scope>
    <source>
        <strain evidence="3">cv. Menghai</strain>
        <tissue evidence="2">Leaf</tissue>
    </source>
</reference>
<gene>
    <name evidence="2" type="ORF">E2562_013638</name>
</gene>